<organism evidence="1 2">
    <name type="scientific">Stylonychia lemnae</name>
    <name type="common">Ciliate</name>
    <dbReference type="NCBI Taxonomy" id="5949"/>
    <lineage>
        <taxon>Eukaryota</taxon>
        <taxon>Sar</taxon>
        <taxon>Alveolata</taxon>
        <taxon>Ciliophora</taxon>
        <taxon>Intramacronucleata</taxon>
        <taxon>Spirotrichea</taxon>
        <taxon>Stichotrichia</taxon>
        <taxon>Sporadotrichida</taxon>
        <taxon>Oxytrichidae</taxon>
        <taxon>Stylonychinae</taxon>
        <taxon>Stylonychia</taxon>
    </lineage>
</organism>
<keyword evidence="2" id="KW-1185">Reference proteome</keyword>
<dbReference type="Proteomes" id="UP000039865">
    <property type="component" value="Unassembled WGS sequence"/>
</dbReference>
<dbReference type="InParanoid" id="A0A078A3H1"/>
<sequence>MASLLSEFHFHLSQVPAKFDFEHEQFDIKNIYDFYHLKHLKTPVTQVFDKWFSSALQEHSLSKQDYEVLYVKSKTVSSLAQQVFEKNQ</sequence>
<dbReference type="EMBL" id="CCKQ01005581">
    <property type="protein sequence ID" value="CDW76828.1"/>
    <property type="molecule type" value="Genomic_DNA"/>
</dbReference>
<protein>
    <submittedName>
        <fullName evidence="1">Uncharacterized protein</fullName>
    </submittedName>
</protein>
<reference evidence="1 2" key="1">
    <citation type="submission" date="2014-06" db="EMBL/GenBank/DDBJ databases">
        <authorList>
            <person name="Swart Estienne"/>
        </authorList>
    </citation>
    <scope>NUCLEOTIDE SEQUENCE [LARGE SCALE GENOMIC DNA]</scope>
    <source>
        <strain evidence="1 2">130c</strain>
    </source>
</reference>
<name>A0A078A3H1_STYLE</name>
<proteinExistence type="predicted"/>
<dbReference type="AlphaFoldDB" id="A0A078A3H1"/>
<evidence type="ECO:0000313" key="2">
    <source>
        <dbReference type="Proteomes" id="UP000039865"/>
    </source>
</evidence>
<gene>
    <name evidence="1" type="primary">Contig957.g1048</name>
    <name evidence="1" type="ORF">STYLEM_5792</name>
</gene>
<evidence type="ECO:0000313" key="1">
    <source>
        <dbReference type="EMBL" id="CDW76828.1"/>
    </source>
</evidence>
<accession>A0A078A3H1</accession>